<dbReference type="Gene3D" id="2.10.25.10">
    <property type="entry name" value="Laminin"/>
    <property type="match status" value="5"/>
</dbReference>
<dbReference type="Pfam" id="PF07648">
    <property type="entry name" value="Kazal_2"/>
    <property type="match status" value="8"/>
</dbReference>
<dbReference type="InterPro" id="IPR001881">
    <property type="entry name" value="EGF-like_Ca-bd_dom"/>
</dbReference>
<feature type="domain" description="Kazal-like" evidence="9">
    <location>
        <begin position="678"/>
        <end position="733"/>
    </location>
</feature>
<feature type="domain" description="EGF-like" evidence="7">
    <location>
        <begin position="1223"/>
        <end position="1260"/>
    </location>
</feature>
<feature type="domain" description="Kazal-like" evidence="9">
    <location>
        <begin position="384"/>
        <end position="446"/>
    </location>
</feature>
<feature type="disulfide bond" evidence="4">
    <location>
        <begin position="995"/>
        <end position="1004"/>
    </location>
</feature>
<dbReference type="Pfam" id="PF00054">
    <property type="entry name" value="Laminin_G_1"/>
    <property type="match status" value="2"/>
</dbReference>
<dbReference type="PROSITE" id="PS01248">
    <property type="entry name" value="EGF_LAM_1"/>
    <property type="match status" value="1"/>
</dbReference>
<feature type="disulfide bond" evidence="3">
    <location>
        <begin position="1712"/>
        <end position="1721"/>
    </location>
</feature>
<feature type="domain" description="Kazal-like" evidence="9">
    <location>
        <begin position="617"/>
        <end position="663"/>
    </location>
</feature>
<name>A0AAV0XL64_9HEMI</name>
<feature type="domain" description="EGF-like" evidence="7">
    <location>
        <begin position="1465"/>
        <end position="1502"/>
    </location>
</feature>
<dbReference type="SMART" id="SM00180">
    <property type="entry name" value="EGF_Lam"/>
    <property type="match status" value="2"/>
</dbReference>
<dbReference type="Proteomes" id="UP001160148">
    <property type="component" value="Unassembled WGS sequence"/>
</dbReference>
<dbReference type="Pfam" id="PF00053">
    <property type="entry name" value="EGF_laminin"/>
    <property type="match status" value="2"/>
</dbReference>
<feature type="disulfide bond" evidence="4">
    <location>
        <begin position="1027"/>
        <end position="1039"/>
    </location>
</feature>
<feature type="disulfide bond" evidence="4">
    <location>
        <begin position="1048"/>
        <end position="1057"/>
    </location>
</feature>
<reference evidence="10 11" key="1">
    <citation type="submission" date="2023-01" db="EMBL/GenBank/DDBJ databases">
        <authorList>
            <person name="Whitehead M."/>
        </authorList>
    </citation>
    <scope>NUCLEOTIDE SEQUENCE [LARGE SCALE GENOMIC DNA]</scope>
</reference>
<dbReference type="CDD" id="cd00110">
    <property type="entry name" value="LamG"/>
    <property type="match status" value="2"/>
</dbReference>
<dbReference type="GO" id="GO:0030154">
    <property type="term" value="P:cell differentiation"/>
    <property type="evidence" value="ECO:0007669"/>
    <property type="project" value="UniProtKB-KW"/>
</dbReference>
<keyword evidence="5" id="KW-0732">Signal</keyword>
<dbReference type="InterPro" id="IPR050653">
    <property type="entry name" value="Prot_Inhib_GrowthFact_Antg"/>
</dbReference>
<dbReference type="InterPro" id="IPR013320">
    <property type="entry name" value="ConA-like_dom_sf"/>
</dbReference>
<dbReference type="PROSITE" id="PS50027">
    <property type="entry name" value="EGF_LAM_2"/>
    <property type="match status" value="2"/>
</dbReference>
<dbReference type="InterPro" id="IPR001791">
    <property type="entry name" value="Laminin_G"/>
</dbReference>
<feature type="domain" description="Kazal-like" evidence="9">
    <location>
        <begin position="1099"/>
        <end position="1156"/>
    </location>
</feature>
<dbReference type="SUPFAM" id="SSF49899">
    <property type="entry name" value="Concanavalin A-like lectins/glucanases"/>
    <property type="match status" value="2"/>
</dbReference>
<evidence type="ECO:0000256" key="1">
    <source>
        <dbReference type="ARBA" id="ARBA00022782"/>
    </source>
</evidence>
<dbReference type="SMART" id="SM00181">
    <property type="entry name" value="EGF"/>
    <property type="match status" value="5"/>
</dbReference>
<feature type="disulfide bond" evidence="4">
    <location>
        <begin position="976"/>
        <end position="988"/>
    </location>
</feature>
<dbReference type="FunFam" id="2.10.25.10:FF:000134">
    <property type="entry name" value="Transmembrane agrin"/>
    <property type="match status" value="1"/>
</dbReference>
<protein>
    <recommendedName>
        <fullName evidence="12">Agrin</fullName>
    </recommendedName>
</protein>
<dbReference type="InterPro" id="IPR000742">
    <property type="entry name" value="EGF"/>
</dbReference>
<dbReference type="CDD" id="cd00104">
    <property type="entry name" value="KAZAL_FS"/>
    <property type="match status" value="7"/>
</dbReference>
<accession>A0AAV0XL64</accession>
<feature type="disulfide bond" evidence="3">
    <location>
        <begin position="1492"/>
        <end position="1501"/>
    </location>
</feature>
<dbReference type="InterPro" id="IPR002049">
    <property type="entry name" value="LE_dom"/>
</dbReference>
<comment type="caution">
    <text evidence="3">Lacks conserved residue(s) required for the propagation of feature annotation.</text>
</comment>
<dbReference type="Gene3D" id="2.60.120.200">
    <property type="match status" value="2"/>
</dbReference>
<feature type="domain" description="Laminin EGF-like" evidence="8">
    <location>
        <begin position="1027"/>
        <end position="1074"/>
    </location>
</feature>
<evidence type="ECO:0000256" key="5">
    <source>
        <dbReference type="SAM" id="SignalP"/>
    </source>
</evidence>
<dbReference type="GO" id="GO:0048731">
    <property type="term" value="P:system development"/>
    <property type="evidence" value="ECO:0007669"/>
    <property type="project" value="UniProtKB-ARBA"/>
</dbReference>
<dbReference type="PROSITE" id="PS00022">
    <property type="entry name" value="EGF_1"/>
    <property type="match status" value="3"/>
</dbReference>
<keyword evidence="1" id="KW-0221">Differentiation</keyword>
<dbReference type="InterPro" id="IPR002350">
    <property type="entry name" value="Kazal_dom"/>
</dbReference>
<dbReference type="SMART" id="SM00282">
    <property type="entry name" value="LamG"/>
    <property type="match status" value="2"/>
</dbReference>
<dbReference type="GO" id="GO:0009653">
    <property type="term" value="P:anatomical structure morphogenesis"/>
    <property type="evidence" value="ECO:0007669"/>
    <property type="project" value="UniProtKB-ARBA"/>
</dbReference>
<feature type="chain" id="PRO_5043852531" description="Agrin" evidence="5">
    <location>
        <begin position="21"/>
        <end position="1727"/>
    </location>
</feature>
<keyword evidence="2 3" id="KW-1015">Disulfide bond</keyword>
<dbReference type="GO" id="GO:0005509">
    <property type="term" value="F:calcium ion binding"/>
    <property type="evidence" value="ECO:0007669"/>
    <property type="project" value="InterPro"/>
</dbReference>
<keyword evidence="11" id="KW-1185">Reference proteome</keyword>
<feature type="domain" description="Kazal-like" evidence="9">
    <location>
        <begin position="832"/>
        <end position="887"/>
    </location>
</feature>
<evidence type="ECO:0000313" key="10">
    <source>
        <dbReference type="EMBL" id="CAI6368156.1"/>
    </source>
</evidence>
<dbReference type="SMART" id="SM00179">
    <property type="entry name" value="EGF_CA"/>
    <property type="match status" value="3"/>
</dbReference>
<evidence type="ECO:0000313" key="11">
    <source>
        <dbReference type="Proteomes" id="UP001160148"/>
    </source>
</evidence>
<sequence>MSFAAYCVAFASALAFVSEATDPETSTSGCPEWSVPGYPDESLQYLNELHEATRSHDDDVMFLRKMMELDYLWWPILMEPVKVKWPTVLYFDQYNEPTPTEYVENSELPFDLISTMLTENTFTGSDVVFVMNAFKSAMTCSVLKHVSMQALMLHVLLTTYLKTIPEDERELFEGWLATMVQVAMDKLTAMDHSQDPDQSITRARVLLVEMRRALWGGTTEETLVKVHEIGMEMYAEIEKTCAVPIGEKGHYSVLAKDLNREKRVEELKAHRTQLTEIMREASEVHNVDIMHKYKGDIVIGEALTANDIAGLTDDTMKRAIAANHIQMNFLYLNLPIQILAESQWITISKPKIPRLPGIPTTVPQTDLCRSVRCPHGQRCIADKASAQPRCVCYADTECHGDDSGDAAGGPVCGDDYRDYPSPCHVRKASCASGRSIGIKYRGLCDPCDYISCEEPEICRLDYERRARCLCSEFCGEDFIPVCGSDGRTYTNECFLRRQACRMMPGLRIVFHGQCDQGVNPCLNFTCWEGSHCAIDRLGIAVCRCPEPTLCETSVRPVCGTDGYTYESKCMLERIGCNRRSGVKLAYHGHCGESNPCNGYMCNFAATCKVRDGKAACECPFCSEHHEPVCGDDGNTYSNECKLKYHSCQQKKIIVMAHRGTCNDCTKMNCQFHSVCESDGMEAKCVCPTFKCANASGKVCGTDGITYTDLCHLQNASCATRKKIFTAYAGECGSCHDQKCNCPETCVDTKSKEPVCGSDLITYNSECELLQRSCVKNGTHNLTILFYGDCKESSSIGKILKPHGSVENSVYSNNNDVCKDIKCDYDATCEVGPDGFPRCSCIFNCSATDSSPVCASDVRTYNSLCLMKMEGCQRQQELRLRPMELCQGMEVKPCNGKKPLMNHLNGRELDCGHGPDRQDCPSTSYCHQTSRFAKCCNKSDRDTTIVSDSCQNSSYGCCPDKKTPAKGPKNLDCPLQCNCNKLGSISEECVDKKCLCKSGVGGEKCDRCEPGYWGLPKISSNHQGCMPCGCSLLGSVRDDCEQMTGRCVCKPGAVGPKCNKCEDSSKILNPAGCVSPDMAMQNLTSCSQLVCYYGGVCEMNNDKPSCVCRATCAEDAIRTTLVCGSDGQTYSSECQLKLYACRYQKDIVVKSHTSCKDENLILPGTEGPKFTEPQDIVMSKSTRHLLFSELPNFTYNTSGGYEVDIIPEVQDLTGRTTSESTDREMSLCDPNPCQNSGECERLDSGGFQCHCPATHSGTVCSNPEEVREHKSAAFNGHSYVQLKKLKAYHRFSLEMEFKSFSDDGILLYDQQQPDGSGDFISIAIVNKFVEFKYNLGNGAVVLTSVHPITIGTRHKIVAKRYQKDGLLQFEDHEPVRSVSMGSLRSLDLNDNAYIGYVPIVHQKIFENIGVKSGLIGCVHSVKIGRYSVNLLGFEDGDLVTNSEGVTECQKSCSNGTCACTGNSCYDDMACSSEPCSFGSTCESLPGGRYACFCLPGLTGANCDKFEYGLTKYFSPEFNGKNSFLSIPLTEDLRRTTRLELWFGTTSDMGLLLYSGQSYTGQGDFISVYLSGGRVRLTYDLGNGKTNITTDEKIVFLPQWNLLKIKRFDNQASIQLNNGNVTTISSSSPLVELNLELPLYIGGVPATIMLGQESIADKPFNGIVQRVILNEKTCNLSSGLSQEVTPYRGAPCGYAPCLNGGTCFPVLSRFLCHCGPQHFGPLCEHTHKS</sequence>
<proteinExistence type="predicted"/>
<dbReference type="PROSITE" id="PS50026">
    <property type="entry name" value="EGF_3"/>
    <property type="match status" value="3"/>
</dbReference>
<comment type="caution">
    <text evidence="10">The sequence shown here is derived from an EMBL/GenBank/DDBJ whole genome shotgun (WGS) entry which is preliminary data.</text>
</comment>
<dbReference type="SUPFAM" id="SSF100895">
    <property type="entry name" value="Kazal-type serine protease inhibitors"/>
    <property type="match status" value="8"/>
</dbReference>
<evidence type="ECO:0000259" key="8">
    <source>
        <dbReference type="PROSITE" id="PS50027"/>
    </source>
</evidence>
<evidence type="ECO:0000256" key="3">
    <source>
        <dbReference type="PROSITE-ProRule" id="PRU00076"/>
    </source>
</evidence>
<evidence type="ECO:0000256" key="4">
    <source>
        <dbReference type="PROSITE-ProRule" id="PRU00460"/>
    </source>
</evidence>
<dbReference type="SMART" id="SM00280">
    <property type="entry name" value="KAZAL"/>
    <property type="match status" value="8"/>
</dbReference>
<evidence type="ECO:0008006" key="12">
    <source>
        <dbReference type="Google" id="ProtNLM"/>
    </source>
</evidence>
<feature type="domain" description="Laminin G" evidence="6">
    <location>
        <begin position="1268"/>
        <end position="1447"/>
    </location>
</feature>
<feature type="domain" description="Laminin EGF-like" evidence="8">
    <location>
        <begin position="976"/>
        <end position="1026"/>
    </location>
</feature>
<feature type="signal peptide" evidence="5">
    <location>
        <begin position="1"/>
        <end position="20"/>
    </location>
</feature>
<gene>
    <name evidence="10" type="ORF">MEUPH1_LOCUS22548</name>
</gene>
<feature type="disulfide bond" evidence="4">
    <location>
        <begin position="1029"/>
        <end position="1046"/>
    </location>
</feature>
<feature type="domain" description="Kazal-like" evidence="9">
    <location>
        <begin position="543"/>
        <end position="592"/>
    </location>
</feature>
<evidence type="ECO:0000259" key="9">
    <source>
        <dbReference type="PROSITE" id="PS51465"/>
    </source>
</evidence>
<evidence type="ECO:0000259" key="7">
    <source>
        <dbReference type="PROSITE" id="PS50026"/>
    </source>
</evidence>
<organism evidence="10 11">
    <name type="scientific">Macrosiphum euphorbiae</name>
    <name type="common">potato aphid</name>
    <dbReference type="NCBI Taxonomy" id="13131"/>
    <lineage>
        <taxon>Eukaryota</taxon>
        <taxon>Metazoa</taxon>
        <taxon>Ecdysozoa</taxon>
        <taxon>Arthropoda</taxon>
        <taxon>Hexapoda</taxon>
        <taxon>Insecta</taxon>
        <taxon>Pterygota</taxon>
        <taxon>Neoptera</taxon>
        <taxon>Paraneoptera</taxon>
        <taxon>Hemiptera</taxon>
        <taxon>Sternorrhyncha</taxon>
        <taxon>Aphidomorpha</taxon>
        <taxon>Aphidoidea</taxon>
        <taxon>Aphididae</taxon>
        <taxon>Macrosiphini</taxon>
        <taxon>Macrosiphum</taxon>
    </lineage>
</organism>
<keyword evidence="3" id="KW-0245">EGF-like domain</keyword>
<dbReference type="PROSITE" id="PS50025">
    <property type="entry name" value="LAM_G_DOMAIN"/>
    <property type="match status" value="2"/>
</dbReference>
<dbReference type="PANTHER" id="PTHR10913:SF78">
    <property type="entry name" value="AGRIN"/>
    <property type="match status" value="1"/>
</dbReference>
<dbReference type="EMBL" id="CARXXK010000005">
    <property type="protein sequence ID" value="CAI6368156.1"/>
    <property type="molecule type" value="Genomic_DNA"/>
</dbReference>
<dbReference type="SMART" id="SM00274">
    <property type="entry name" value="FOLN"/>
    <property type="match status" value="9"/>
</dbReference>
<dbReference type="InterPro" id="IPR036058">
    <property type="entry name" value="Kazal_dom_sf"/>
</dbReference>
<dbReference type="PROSITE" id="PS51465">
    <property type="entry name" value="KAZAL_2"/>
    <property type="match status" value="8"/>
</dbReference>
<keyword evidence="4" id="KW-0424">Laminin EGF-like domain</keyword>
<dbReference type="SUPFAM" id="SSF57196">
    <property type="entry name" value="EGF/Laminin"/>
    <property type="match status" value="3"/>
</dbReference>
<dbReference type="GO" id="GO:0048513">
    <property type="term" value="P:animal organ development"/>
    <property type="evidence" value="ECO:0007669"/>
    <property type="project" value="UniProtKB-ARBA"/>
</dbReference>
<dbReference type="Gene3D" id="3.30.60.30">
    <property type="match status" value="8"/>
</dbReference>
<dbReference type="PANTHER" id="PTHR10913">
    <property type="entry name" value="FOLLISTATIN-RELATED"/>
    <property type="match status" value="1"/>
</dbReference>
<feature type="domain" description="Kazal-like" evidence="9">
    <location>
        <begin position="469"/>
        <end position="516"/>
    </location>
</feature>
<dbReference type="CDD" id="cd00055">
    <property type="entry name" value="EGF_Lam"/>
    <property type="match status" value="2"/>
</dbReference>
<feature type="domain" description="EGF-like" evidence="7">
    <location>
        <begin position="1686"/>
        <end position="1722"/>
    </location>
</feature>
<evidence type="ECO:0000259" key="6">
    <source>
        <dbReference type="PROSITE" id="PS50025"/>
    </source>
</evidence>
<feature type="domain" description="Laminin G" evidence="6">
    <location>
        <begin position="1512"/>
        <end position="1690"/>
    </location>
</feature>
<feature type="domain" description="Kazal-like" evidence="9">
    <location>
        <begin position="735"/>
        <end position="791"/>
    </location>
</feature>
<feature type="disulfide bond" evidence="3">
    <location>
        <begin position="1250"/>
        <end position="1259"/>
    </location>
</feature>
<dbReference type="GO" id="GO:0005576">
    <property type="term" value="C:extracellular region"/>
    <property type="evidence" value="ECO:0007669"/>
    <property type="project" value="TreeGrafter"/>
</dbReference>
<evidence type="ECO:0000256" key="2">
    <source>
        <dbReference type="ARBA" id="ARBA00023157"/>
    </source>
</evidence>
<dbReference type="InterPro" id="IPR003645">
    <property type="entry name" value="Fol_N"/>
</dbReference>